<reference evidence="1 2" key="1">
    <citation type="submission" date="2019-07" db="EMBL/GenBank/DDBJ databases">
        <title>New species of Amycolatopsis and Streptomyces.</title>
        <authorList>
            <person name="Duangmal K."/>
            <person name="Teo W.F.A."/>
            <person name="Lipun K."/>
        </authorList>
    </citation>
    <scope>NUCLEOTIDE SEQUENCE [LARGE SCALE GENOMIC DNA]</scope>
    <source>
        <strain evidence="1 2">JCM 30562</strain>
    </source>
</reference>
<organism evidence="1 2">
    <name type="scientific">Amycolatopsis acidiphila</name>
    <dbReference type="NCBI Taxonomy" id="715473"/>
    <lineage>
        <taxon>Bacteria</taxon>
        <taxon>Bacillati</taxon>
        <taxon>Actinomycetota</taxon>
        <taxon>Actinomycetes</taxon>
        <taxon>Pseudonocardiales</taxon>
        <taxon>Pseudonocardiaceae</taxon>
        <taxon>Amycolatopsis</taxon>
    </lineage>
</organism>
<dbReference type="OrthoDB" id="3634370at2"/>
<sequence>MLAGAFWTHLHEHPLPEPCTVTLNPAVPEVEVQVSPGTAVSHLAELLVWAYTLDQVTATWWHTDHGTLHITIWGRVAGGARFRVYGGITFADCTGLVPLEVGESEGVSVDELYALRDLLGEGVAA</sequence>
<evidence type="ECO:0000313" key="2">
    <source>
        <dbReference type="Proteomes" id="UP000318578"/>
    </source>
</evidence>
<proteinExistence type="predicted"/>
<dbReference type="EMBL" id="VJZA01000080">
    <property type="protein sequence ID" value="TVT17400.1"/>
    <property type="molecule type" value="Genomic_DNA"/>
</dbReference>
<name>A0A557ZZH0_9PSEU</name>
<evidence type="ECO:0000313" key="1">
    <source>
        <dbReference type="EMBL" id="TVT17400.1"/>
    </source>
</evidence>
<accession>A0A557ZZH0</accession>
<comment type="caution">
    <text evidence="1">The sequence shown here is derived from an EMBL/GenBank/DDBJ whole genome shotgun (WGS) entry which is preliminary data.</text>
</comment>
<dbReference type="Proteomes" id="UP000318578">
    <property type="component" value="Unassembled WGS sequence"/>
</dbReference>
<dbReference type="AlphaFoldDB" id="A0A557ZZH0"/>
<protein>
    <submittedName>
        <fullName evidence="1">Uncharacterized protein</fullName>
    </submittedName>
</protein>
<keyword evidence="2" id="KW-1185">Reference proteome</keyword>
<gene>
    <name evidence="1" type="ORF">FNH06_31675</name>
</gene>